<dbReference type="AlphaFoldDB" id="A0A6J6Y698"/>
<protein>
    <submittedName>
        <fullName evidence="2">Unannotated protein</fullName>
    </submittedName>
</protein>
<dbReference type="PANTHER" id="PTHR43223:SF2">
    <property type="entry name" value="METALLO-BETA-LACTAMASE DOMAIN-CONTAINING PROTEIN"/>
    <property type="match status" value="1"/>
</dbReference>
<gene>
    <name evidence="2" type="ORF">UFOPK3046_00705</name>
</gene>
<dbReference type="InterPro" id="IPR029228">
    <property type="entry name" value="Alkyl_sulf_dimr"/>
</dbReference>
<reference evidence="2" key="1">
    <citation type="submission" date="2020-05" db="EMBL/GenBank/DDBJ databases">
        <authorList>
            <person name="Chiriac C."/>
            <person name="Salcher M."/>
            <person name="Ghai R."/>
            <person name="Kavagutti S V."/>
        </authorList>
    </citation>
    <scope>NUCLEOTIDE SEQUENCE</scope>
</reference>
<dbReference type="InterPro" id="IPR001279">
    <property type="entry name" value="Metallo-B-lactamas"/>
</dbReference>
<dbReference type="Pfam" id="PF00753">
    <property type="entry name" value="Lactamase_B"/>
    <property type="match status" value="1"/>
</dbReference>
<dbReference type="EMBL" id="CAFAAQ010000047">
    <property type="protein sequence ID" value="CAB4803534.1"/>
    <property type="molecule type" value="Genomic_DNA"/>
</dbReference>
<sequence length="416" mass="45350">MNEQRPGPEALGASARPRGAKEIAPGVYFLAGFGNTTFLIGSEGVAVVDPGLFINGPRVVEELRAITDLEVRYVIYTHGHYDHAFGTPAILEDARVRGHQPPEIVGHANVAKRFERYAKTAGHLAQTFDLQFASWGEGGGDVVRKAQYCPPTISYEDHLELNGLGDRVIECRHGLGETDDHTWVWVPDARVIVGGDFIVSSMPNAGTPFRVQRYVLEWAEALEDMAAVHPVAVVSGHGGVFTEDAEEMLSVTAASLRWLDAEVVRRLNEGQWQEQILDEVELPAELAESTYLQPLYGCTSFAVRDLLRRYVGWYDGNPSMLFPSTRADIAAEVLAMTGGSESIFARVDELSAGTGADQQLALHLIDFVIFAGGEHAAEGHARKADLLDARAASEQSFVAHNVLKSTAVIERKMATD</sequence>
<dbReference type="SMART" id="SM00849">
    <property type="entry name" value="Lactamase_B"/>
    <property type="match status" value="1"/>
</dbReference>
<dbReference type="InterPro" id="IPR038536">
    <property type="entry name" value="Alkyl/aryl-sulf_dimr_sf"/>
</dbReference>
<dbReference type="GO" id="GO:0046983">
    <property type="term" value="F:protein dimerization activity"/>
    <property type="evidence" value="ECO:0007669"/>
    <property type="project" value="InterPro"/>
</dbReference>
<dbReference type="Gene3D" id="3.60.15.10">
    <property type="entry name" value="Ribonuclease Z/Hydroxyacylglutathione hydrolase-like"/>
    <property type="match status" value="1"/>
</dbReference>
<accession>A0A6J6Y698</accession>
<dbReference type="Pfam" id="PF14863">
    <property type="entry name" value="Alkyl_sulf_dimr"/>
    <property type="match status" value="1"/>
</dbReference>
<feature type="domain" description="Metallo-beta-lactamase" evidence="1">
    <location>
        <begin position="33"/>
        <end position="237"/>
    </location>
</feature>
<dbReference type="SUPFAM" id="SSF56281">
    <property type="entry name" value="Metallo-hydrolase/oxidoreductase"/>
    <property type="match status" value="1"/>
</dbReference>
<evidence type="ECO:0000259" key="1">
    <source>
        <dbReference type="SMART" id="SM00849"/>
    </source>
</evidence>
<dbReference type="Gene3D" id="1.25.40.880">
    <property type="entry name" value="Alkyl sulfatase, dimerisation domain"/>
    <property type="match status" value="1"/>
</dbReference>
<name>A0A6J6Y698_9ZZZZ</name>
<dbReference type="PANTHER" id="PTHR43223">
    <property type="entry name" value="ALKYL/ARYL-SULFATASE"/>
    <property type="match status" value="1"/>
</dbReference>
<dbReference type="InterPro" id="IPR036866">
    <property type="entry name" value="RibonucZ/Hydroxyglut_hydro"/>
</dbReference>
<organism evidence="2">
    <name type="scientific">freshwater metagenome</name>
    <dbReference type="NCBI Taxonomy" id="449393"/>
    <lineage>
        <taxon>unclassified sequences</taxon>
        <taxon>metagenomes</taxon>
        <taxon>ecological metagenomes</taxon>
    </lineage>
</organism>
<evidence type="ECO:0000313" key="2">
    <source>
        <dbReference type="EMBL" id="CAB4803534.1"/>
    </source>
</evidence>
<proteinExistence type="predicted"/>
<dbReference type="InterPro" id="IPR052195">
    <property type="entry name" value="Bact_Alkyl/Aryl-Sulfatase"/>
</dbReference>